<keyword evidence="4 9" id="KW-0863">Zinc-finger</keyword>
<dbReference type="InterPro" id="IPR036236">
    <property type="entry name" value="Znf_C2H2_sf"/>
</dbReference>
<dbReference type="Proteomes" id="UP001054945">
    <property type="component" value="Unassembled WGS sequence"/>
</dbReference>
<dbReference type="Gene3D" id="3.30.160.60">
    <property type="entry name" value="Classic Zinc Finger"/>
    <property type="match status" value="4"/>
</dbReference>
<proteinExistence type="predicted"/>
<dbReference type="GO" id="GO:0005634">
    <property type="term" value="C:nucleus"/>
    <property type="evidence" value="ECO:0007669"/>
    <property type="project" value="UniProtKB-SubCell"/>
</dbReference>
<feature type="domain" description="C2H2-type" evidence="11">
    <location>
        <begin position="216"/>
        <end position="243"/>
    </location>
</feature>
<comment type="caution">
    <text evidence="12">The sequence shown here is derived from an EMBL/GenBank/DDBJ whole genome shotgun (WGS) entry which is preliminary data.</text>
</comment>
<reference evidence="12 13" key="1">
    <citation type="submission" date="2021-06" db="EMBL/GenBank/DDBJ databases">
        <title>Caerostris extrusa draft genome.</title>
        <authorList>
            <person name="Kono N."/>
            <person name="Arakawa K."/>
        </authorList>
    </citation>
    <scope>NUCLEOTIDE SEQUENCE [LARGE SCALE GENOMIC DNA]</scope>
</reference>
<dbReference type="PROSITE" id="PS00028">
    <property type="entry name" value="ZINC_FINGER_C2H2_1"/>
    <property type="match status" value="2"/>
</dbReference>
<dbReference type="SMART" id="SM00355">
    <property type="entry name" value="ZnF_C2H2"/>
    <property type="match status" value="3"/>
</dbReference>
<protein>
    <submittedName>
        <fullName evidence="12">Histone-lysine N-methyltransferase PRDM9</fullName>
    </submittedName>
</protein>
<dbReference type="FunFam" id="3.30.160.60:FF:000538">
    <property type="entry name" value="zinc finger protein 853"/>
    <property type="match status" value="1"/>
</dbReference>
<dbReference type="GO" id="GO:0008276">
    <property type="term" value="F:protein methyltransferase activity"/>
    <property type="evidence" value="ECO:0007669"/>
    <property type="project" value="UniProtKB-ARBA"/>
</dbReference>
<dbReference type="EMBL" id="BPLR01019296">
    <property type="protein sequence ID" value="GIZ05352.1"/>
    <property type="molecule type" value="Genomic_DNA"/>
</dbReference>
<dbReference type="Gene3D" id="2.170.270.10">
    <property type="entry name" value="SET domain"/>
    <property type="match status" value="1"/>
</dbReference>
<keyword evidence="6" id="KW-0805">Transcription regulation</keyword>
<keyword evidence="2" id="KW-0479">Metal-binding</keyword>
<feature type="domain" description="C2H2-type" evidence="11">
    <location>
        <begin position="300"/>
        <end position="328"/>
    </location>
</feature>
<gene>
    <name evidence="12" type="primary">Prdm9_40</name>
    <name evidence="12" type="ORF">CEXT_494361</name>
</gene>
<dbReference type="SUPFAM" id="SSF57667">
    <property type="entry name" value="beta-beta-alpha zinc fingers"/>
    <property type="match status" value="4"/>
</dbReference>
<dbReference type="PANTHER" id="PTHR16515:SF49">
    <property type="entry name" value="GASTRULA ZINC FINGER PROTEIN XLCGF49.1-LIKE-RELATED"/>
    <property type="match status" value="1"/>
</dbReference>
<evidence type="ECO:0000313" key="12">
    <source>
        <dbReference type="EMBL" id="GIZ05352.1"/>
    </source>
</evidence>
<evidence type="ECO:0000256" key="2">
    <source>
        <dbReference type="ARBA" id="ARBA00022723"/>
    </source>
</evidence>
<evidence type="ECO:0000256" key="7">
    <source>
        <dbReference type="ARBA" id="ARBA00023163"/>
    </source>
</evidence>
<dbReference type="Pfam" id="PF13894">
    <property type="entry name" value="zf-C2H2_4"/>
    <property type="match status" value="1"/>
</dbReference>
<evidence type="ECO:0000256" key="3">
    <source>
        <dbReference type="ARBA" id="ARBA00022737"/>
    </source>
</evidence>
<feature type="non-terminal residue" evidence="12">
    <location>
        <position position="1"/>
    </location>
</feature>
<evidence type="ECO:0000256" key="6">
    <source>
        <dbReference type="ARBA" id="ARBA00023015"/>
    </source>
</evidence>
<dbReference type="GO" id="GO:0008757">
    <property type="term" value="F:S-adenosylmethionine-dependent methyltransferase activity"/>
    <property type="evidence" value="ECO:0007669"/>
    <property type="project" value="UniProtKB-ARBA"/>
</dbReference>
<keyword evidence="13" id="KW-1185">Reference proteome</keyword>
<dbReference type="PANTHER" id="PTHR16515">
    <property type="entry name" value="PR DOMAIN ZINC FINGER PROTEIN"/>
    <property type="match status" value="1"/>
</dbReference>
<dbReference type="FunFam" id="3.30.160.60:FF:000100">
    <property type="entry name" value="Zinc finger 45-like"/>
    <property type="match status" value="1"/>
</dbReference>
<accession>A0AAV4YDR4</accession>
<dbReference type="AlphaFoldDB" id="A0AAV4YDR4"/>
<dbReference type="Pfam" id="PF00096">
    <property type="entry name" value="zf-C2H2"/>
    <property type="match status" value="1"/>
</dbReference>
<evidence type="ECO:0000256" key="5">
    <source>
        <dbReference type="ARBA" id="ARBA00022833"/>
    </source>
</evidence>
<evidence type="ECO:0000256" key="10">
    <source>
        <dbReference type="SAM" id="MobiDB-lite"/>
    </source>
</evidence>
<dbReference type="GO" id="GO:0010468">
    <property type="term" value="P:regulation of gene expression"/>
    <property type="evidence" value="ECO:0007669"/>
    <property type="project" value="TreeGrafter"/>
</dbReference>
<keyword evidence="3" id="KW-0677">Repeat</keyword>
<dbReference type="InterPro" id="IPR046341">
    <property type="entry name" value="SET_dom_sf"/>
</dbReference>
<evidence type="ECO:0000256" key="9">
    <source>
        <dbReference type="PROSITE-ProRule" id="PRU00042"/>
    </source>
</evidence>
<evidence type="ECO:0000313" key="13">
    <source>
        <dbReference type="Proteomes" id="UP001054945"/>
    </source>
</evidence>
<dbReference type="Pfam" id="PF21549">
    <property type="entry name" value="PRDM2_PR"/>
    <property type="match status" value="1"/>
</dbReference>
<sequence length="387" mass="43730">LPGESHKRATQNATSNESATKEEEVPDQEPISALRRFTARRIGVCQCTVLCSSVHYKGRERDSGCGRDTCPWSRGGVRPTREGGQEGWSRVKESDYAWQVRRRKAIPHVEGVDEGSSTGCGTWCADSEEWQNVVAFQYKGAIYRTYKPVLPYTEILVWCGNEYSSHLGIDVRQKKNLPLPKEITGFQCEACDALFSSQDALQRHRKMHPRQGLKRHRCPECSYSTDNTGNLRVHLLTHSGEKPHTCDQCHKRFSKRTISARTSSCTRAKRGTSAAPAEKRFAREFDLRRHEGVQSGERPYRCSDCGKDFSQAIHLKRHQGCTHDRSPTRVRTAEYRSTESDALKMHVASVHTGVFPHNCDLCGKGFHRPGRLRSTCRKEAPGDTRLG</sequence>
<dbReference type="GO" id="GO:0008270">
    <property type="term" value="F:zinc ion binding"/>
    <property type="evidence" value="ECO:0007669"/>
    <property type="project" value="UniProtKB-KW"/>
</dbReference>
<feature type="region of interest" description="Disordered" evidence="10">
    <location>
        <begin position="1"/>
        <end position="30"/>
    </location>
</feature>
<dbReference type="PROSITE" id="PS50157">
    <property type="entry name" value="ZINC_FINGER_C2H2_2"/>
    <property type="match status" value="3"/>
</dbReference>
<keyword evidence="5" id="KW-0862">Zinc</keyword>
<organism evidence="12 13">
    <name type="scientific">Caerostris extrusa</name>
    <name type="common">Bark spider</name>
    <name type="synonym">Caerostris bankana</name>
    <dbReference type="NCBI Taxonomy" id="172846"/>
    <lineage>
        <taxon>Eukaryota</taxon>
        <taxon>Metazoa</taxon>
        <taxon>Ecdysozoa</taxon>
        <taxon>Arthropoda</taxon>
        <taxon>Chelicerata</taxon>
        <taxon>Arachnida</taxon>
        <taxon>Araneae</taxon>
        <taxon>Araneomorphae</taxon>
        <taxon>Entelegynae</taxon>
        <taxon>Araneoidea</taxon>
        <taxon>Araneidae</taxon>
        <taxon>Caerostris</taxon>
    </lineage>
</organism>
<evidence type="ECO:0000256" key="4">
    <source>
        <dbReference type="ARBA" id="ARBA00022771"/>
    </source>
</evidence>
<feature type="domain" description="C2H2-type" evidence="11">
    <location>
        <begin position="186"/>
        <end position="213"/>
    </location>
</feature>
<dbReference type="InterPro" id="IPR013087">
    <property type="entry name" value="Znf_C2H2_type"/>
</dbReference>
<dbReference type="InterPro" id="IPR001214">
    <property type="entry name" value="SET_dom"/>
</dbReference>
<dbReference type="GO" id="GO:0008170">
    <property type="term" value="F:N-methyltransferase activity"/>
    <property type="evidence" value="ECO:0007669"/>
    <property type="project" value="UniProtKB-ARBA"/>
</dbReference>
<keyword evidence="7" id="KW-0804">Transcription</keyword>
<evidence type="ECO:0000259" key="11">
    <source>
        <dbReference type="PROSITE" id="PS50157"/>
    </source>
</evidence>
<keyword evidence="8" id="KW-0539">Nucleus</keyword>
<evidence type="ECO:0000256" key="1">
    <source>
        <dbReference type="ARBA" id="ARBA00004123"/>
    </source>
</evidence>
<name>A0AAV4YDR4_CAEEX</name>
<comment type="subcellular location">
    <subcellularLocation>
        <location evidence="1">Nucleus</location>
    </subcellularLocation>
</comment>
<evidence type="ECO:0000256" key="8">
    <source>
        <dbReference type="ARBA" id="ARBA00023242"/>
    </source>
</evidence>
<dbReference type="InterPro" id="IPR050331">
    <property type="entry name" value="Zinc_finger"/>
</dbReference>
<dbReference type="Pfam" id="PF13909">
    <property type="entry name" value="zf-H2C2_5"/>
    <property type="match status" value="1"/>
</dbReference>